<dbReference type="PATRIC" id="fig|937777.3.peg.505"/>
<dbReference type="KEGG" id="dpd:Deipe_0500"/>
<evidence type="ECO:0000313" key="3">
    <source>
        <dbReference type="Proteomes" id="UP000010467"/>
    </source>
</evidence>
<proteinExistence type="predicted"/>
<keyword evidence="3" id="KW-1185">Reference proteome</keyword>
<accession>K9ZX13</accession>
<dbReference type="HOGENOM" id="CLU_2129354_0_0_0"/>
<name>K9ZX13_DEIPD</name>
<organism evidence="2 3">
    <name type="scientific">Deinococcus peraridilitoris (strain DSM 19664 / LMG 22246 / CIP 109416 / KR-200)</name>
    <dbReference type="NCBI Taxonomy" id="937777"/>
    <lineage>
        <taxon>Bacteria</taxon>
        <taxon>Thermotogati</taxon>
        <taxon>Deinococcota</taxon>
        <taxon>Deinococci</taxon>
        <taxon>Deinococcales</taxon>
        <taxon>Deinococcaceae</taxon>
        <taxon>Deinococcus</taxon>
    </lineage>
</organism>
<evidence type="ECO:0000256" key="1">
    <source>
        <dbReference type="SAM" id="MobiDB-lite"/>
    </source>
</evidence>
<dbReference type="RefSeq" id="WP_015234406.1">
    <property type="nucleotide sequence ID" value="NC_019793.1"/>
</dbReference>
<reference evidence="3" key="1">
    <citation type="submission" date="2012-03" db="EMBL/GenBank/DDBJ databases">
        <title>Complete sequence of chromosome of Deinococcus peraridilitoris DSM 19664.</title>
        <authorList>
            <person name="Lucas S."/>
            <person name="Copeland A."/>
            <person name="Lapidus A."/>
            <person name="Glavina del Rio T."/>
            <person name="Dalin E."/>
            <person name="Tice H."/>
            <person name="Bruce D."/>
            <person name="Goodwin L."/>
            <person name="Pitluck S."/>
            <person name="Peters L."/>
            <person name="Mikhailova N."/>
            <person name="Lu M."/>
            <person name="Kyrpides N."/>
            <person name="Mavromatis K."/>
            <person name="Ivanova N."/>
            <person name="Brettin T."/>
            <person name="Detter J.C."/>
            <person name="Han C."/>
            <person name="Larimer F."/>
            <person name="Land M."/>
            <person name="Hauser L."/>
            <person name="Markowitz V."/>
            <person name="Cheng J.-F."/>
            <person name="Hugenholtz P."/>
            <person name="Woyke T."/>
            <person name="Wu D."/>
            <person name="Pukall R."/>
            <person name="Steenblock K."/>
            <person name="Brambilla E."/>
            <person name="Klenk H.-P."/>
            <person name="Eisen J.A."/>
        </authorList>
    </citation>
    <scope>NUCLEOTIDE SEQUENCE [LARGE SCALE GENOMIC DNA]</scope>
    <source>
        <strain evidence="3">DSM 19664 / LMG 22246 / CIP 109416 / KR-200</strain>
    </source>
</reference>
<dbReference type="AlphaFoldDB" id="K9ZX13"/>
<evidence type="ECO:0000313" key="2">
    <source>
        <dbReference type="EMBL" id="AFZ66096.1"/>
    </source>
</evidence>
<dbReference type="EMBL" id="CP003382">
    <property type="protein sequence ID" value="AFZ66096.1"/>
    <property type="molecule type" value="Genomic_DNA"/>
</dbReference>
<feature type="region of interest" description="Disordered" evidence="1">
    <location>
        <begin position="91"/>
        <end position="113"/>
    </location>
</feature>
<dbReference type="Proteomes" id="UP000010467">
    <property type="component" value="Chromosome"/>
</dbReference>
<gene>
    <name evidence="2" type="ordered locus">Deipe_0500</name>
</gene>
<sequence length="113" mass="12586">MMRPDLLAERDCLTARLMELEKEIDGCAAALPGTLQLGTPVKVFDTHSGTITRIKGHLDTYGTVTVHAYQVRADNPTQFDLIDRLMGRSDTRLSPEGYYSPQQVRPLPVETGR</sequence>
<dbReference type="STRING" id="937777.Deipe_0500"/>
<protein>
    <submittedName>
        <fullName evidence="2">Uncharacterized protein</fullName>
    </submittedName>
</protein>